<dbReference type="GO" id="GO:1901135">
    <property type="term" value="P:carbohydrate derivative metabolic process"/>
    <property type="evidence" value="ECO:0007669"/>
    <property type="project" value="InterPro"/>
</dbReference>
<dbReference type="AlphaFoldDB" id="A0A1G9QT04"/>
<gene>
    <name evidence="1" type="ORF">SAMN04488535_2073</name>
</gene>
<reference evidence="2" key="1">
    <citation type="submission" date="2016-10" db="EMBL/GenBank/DDBJ databases">
        <authorList>
            <person name="Varghese N."/>
            <person name="Submissions S."/>
        </authorList>
    </citation>
    <scope>NUCLEOTIDE SEQUENCE [LARGE SCALE GENOMIC DNA]</scope>
    <source>
        <strain evidence="2">DSM 20632</strain>
    </source>
</reference>
<accession>A0A1G9QT04</accession>
<dbReference type="Proteomes" id="UP000199350">
    <property type="component" value="Chromosome I"/>
</dbReference>
<dbReference type="OrthoDB" id="4427542at2"/>
<dbReference type="EMBL" id="LT629700">
    <property type="protein sequence ID" value="SDM13970.1"/>
    <property type="molecule type" value="Genomic_DNA"/>
</dbReference>
<evidence type="ECO:0000313" key="2">
    <source>
        <dbReference type="Proteomes" id="UP000199350"/>
    </source>
</evidence>
<keyword evidence="2" id="KW-1185">Reference proteome</keyword>
<dbReference type="InterPro" id="IPR046348">
    <property type="entry name" value="SIS_dom_sf"/>
</dbReference>
<dbReference type="GO" id="GO:0097367">
    <property type="term" value="F:carbohydrate derivative binding"/>
    <property type="evidence" value="ECO:0007669"/>
    <property type="project" value="InterPro"/>
</dbReference>
<protein>
    <submittedName>
        <fullName evidence="1">Uncharacterized protein</fullName>
    </submittedName>
</protein>
<proteinExistence type="predicted"/>
<organism evidence="1 2">
    <name type="scientific">Corynebacterium mycetoides</name>
    <dbReference type="NCBI Taxonomy" id="38302"/>
    <lineage>
        <taxon>Bacteria</taxon>
        <taxon>Bacillati</taxon>
        <taxon>Actinomycetota</taxon>
        <taxon>Actinomycetes</taxon>
        <taxon>Mycobacteriales</taxon>
        <taxon>Corynebacteriaceae</taxon>
        <taxon>Corynebacterium</taxon>
    </lineage>
</organism>
<name>A0A1G9QT04_9CORY</name>
<sequence>MDDRLYYEGAGSYDRETVRFFDAAHEGAQLRAVAQASSALEQLRGMRPRSVVVVGADQVALAAARAVAHLRAPLPLPVVVTSEVPDYVGPLDVVVVVGDTPDQLGTLRSLASAAGRGAETVLAGPASGPLVDDSPDATLSIPALPTTAGSSPLRSFGAVAAVLDALDQPGELVARRWETVADEIDQEVEALSPEREESVNAARQLRAFVAGARVVHTGFDACGLVVAQVASQVWTAHGIPAGFAGSDEFEAAMAEAPAAEDIFRDPFIDGDVGGGAPVRAVVWNYSGTVPAGSRGEACEPSDVGAEGTAARLIVRALCATVMDEPLS</sequence>
<dbReference type="STRING" id="38302.SAMN04488535_2073"/>
<evidence type="ECO:0000313" key="1">
    <source>
        <dbReference type="EMBL" id="SDM13970.1"/>
    </source>
</evidence>
<dbReference type="RefSeq" id="WP_092151825.1">
    <property type="nucleotide sequence ID" value="NZ_LT629700.1"/>
</dbReference>
<dbReference type="SUPFAM" id="SSF53697">
    <property type="entry name" value="SIS domain"/>
    <property type="match status" value="1"/>
</dbReference>